<protein>
    <submittedName>
        <fullName evidence="1">Uncharacterized protein</fullName>
    </submittedName>
</protein>
<gene>
    <name evidence="1" type="ORF">AMTR_s00038p00076330</name>
</gene>
<sequence>MVVRFLLGPGVMAACSLALGLRGKLLHIAIVQSSYSCNRVNRARKVDMLD</sequence>
<reference evidence="2" key="1">
    <citation type="journal article" date="2013" name="Science">
        <title>The Amborella genome and the evolution of flowering plants.</title>
        <authorList>
            <consortium name="Amborella Genome Project"/>
        </authorList>
    </citation>
    <scope>NUCLEOTIDE SEQUENCE [LARGE SCALE GENOMIC DNA]</scope>
</reference>
<dbReference type="Proteomes" id="UP000017836">
    <property type="component" value="Unassembled WGS sequence"/>
</dbReference>
<dbReference type="Gramene" id="ERN14534">
    <property type="protein sequence ID" value="ERN14534"/>
    <property type="gene ID" value="AMTR_s00038p00076330"/>
</dbReference>
<dbReference type="HOGENOM" id="CLU_3127010_0_0_1"/>
<dbReference type="AlphaFoldDB" id="U5CWM0"/>
<organism evidence="1 2">
    <name type="scientific">Amborella trichopoda</name>
    <dbReference type="NCBI Taxonomy" id="13333"/>
    <lineage>
        <taxon>Eukaryota</taxon>
        <taxon>Viridiplantae</taxon>
        <taxon>Streptophyta</taxon>
        <taxon>Embryophyta</taxon>
        <taxon>Tracheophyta</taxon>
        <taxon>Spermatophyta</taxon>
        <taxon>Magnoliopsida</taxon>
        <taxon>Amborellales</taxon>
        <taxon>Amborellaceae</taxon>
        <taxon>Amborella</taxon>
    </lineage>
</organism>
<evidence type="ECO:0000313" key="1">
    <source>
        <dbReference type="EMBL" id="ERN14534.1"/>
    </source>
</evidence>
<accession>U5CWM0</accession>
<name>U5CWM0_AMBTC</name>
<evidence type="ECO:0000313" key="2">
    <source>
        <dbReference type="Proteomes" id="UP000017836"/>
    </source>
</evidence>
<dbReference type="PROSITE" id="PS51257">
    <property type="entry name" value="PROKAR_LIPOPROTEIN"/>
    <property type="match status" value="1"/>
</dbReference>
<keyword evidence="2" id="KW-1185">Reference proteome</keyword>
<proteinExistence type="predicted"/>
<dbReference type="EMBL" id="KI392532">
    <property type="protein sequence ID" value="ERN14534.1"/>
    <property type="molecule type" value="Genomic_DNA"/>
</dbReference>